<accession>A0A6A6ZL89</accession>
<keyword evidence="2" id="KW-0812">Transmembrane</keyword>
<protein>
    <submittedName>
        <fullName evidence="3">Uncharacterized protein</fullName>
    </submittedName>
</protein>
<keyword evidence="2" id="KW-0472">Membrane</keyword>
<gene>
    <name evidence="3" type="ORF">CC86DRAFT_386646</name>
</gene>
<feature type="transmembrane region" description="Helical" evidence="2">
    <location>
        <begin position="323"/>
        <end position="343"/>
    </location>
</feature>
<evidence type="ECO:0000256" key="1">
    <source>
        <dbReference type="SAM" id="MobiDB-lite"/>
    </source>
</evidence>
<evidence type="ECO:0000256" key="2">
    <source>
        <dbReference type="SAM" id="Phobius"/>
    </source>
</evidence>
<evidence type="ECO:0000313" key="4">
    <source>
        <dbReference type="Proteomes" id="UP000799424"/>
    </source>
</evidence>
<name>A0A6A6ZL89_9PLEO</name>
<dbReference type="OrthoDB" id="3943216at2759"/>
<keyword evidence="2" id="KW-1133">Transmembrane helix</keyword>
<dbReference type="AlphaFoldDB" id="A0A6A6ZL89"/>
<reference evidence="3" key="1">
    <citation type="journal article" date="2020" name="Stud. Mycol.">
        <title>101 Dothideomycetes genomes: a test case for predicting lifestyles and emergence of pathogens.</title>
        <authorList>
            <person name="Haridas S."/>
            <person name="Albert R."/>
            <person name="Binder M."/>
            <person name="Bloem J."/>
            <person name="Labutti K."/>
            <person name="Salamov A."/>
            <person name="Andreopoulos B."/>
            <person name="Baker S."/>
            <person name="Barry K."/>
            <person name="Bills G."/>
            <person name="Bluhm B."/>
            <person name="Cannon C."/>
            <person name="Castanera R."/>
            <person name="Culley D."/>
            <person name="Daum C."/>
            <person name="Ezra D."/>
            <person name="Gonzalez J."/>
            <person name="Henrissat B."/>
            <person name="Kuo A."/>
            <person name="Liang C."/>
            <person name="Lipzen A."/>
            <person name="Lutzoni F."/>
            <person name="Magnuson J."/>
            <person name="Mondo S."/>
            <person name="Nolan M."/>
            <person name="Ohm R."/>
            <person name="Pangilinan J."/>
            <person name="Park H.-J."/>
            <person name="Ramirez L."/>
            <person name="Alfaro M."/>
            <person name="Sun H."/>
            <person name="Tritt A."/>
            <person name="Yoshinaga Y."/>
            <person name="Zwiers L.-H."/>
            <person name="Turgeon B."/>
            <person name="Goodwin S."/>
            <person name="Spatafora J."/>
            <person name="Crous P."/>
            <person name="Grigoriev I."/>
        </authorList>
    </citation>
    <scope>NUCLEOTIDE SEQUENCE</scope>
    <source>
        <strain evidence="3">CBS 113818</strain>
    </source>
</reference>
<evidence type="ECO:0000313" key="3">
    <source>
        <dbReference type="EMBL" id="KAF2821104.1"/>
    </source>
</evidence>
<dbReference type="Proteomes" id="UP000799424">
    <property type="component" value="Unassembled WGS sequence"/>
</dbReference>
<sequence length="371" mass="39357">MCFTGDEDVERLRISAPNWTARKPPSSPSLAYPHNDFFKSHFALNSLENSGRQTMGYSSQLQKRDGDRSPCPSNSPPNIGSTQKFSVSCGLDRPYSDSDRVIASSLLDCVNLCARSDLVATSGHRCEAVVYEASAAHGAKNCYLKSSAPPSLQQAFVIDSAVAIWPTNNQLDCDDISEDVQAQKGFQKYCGQDYPYNDDVKYNANSLASCVDLCAARGISCAGVSYEASMAHGYHNCYLKSAVGRNNLVTQAFRVDSAFLVRGNAVTSSARATAQNTLSPLGTGPSSSTVTLLTISSSASSGSVTTTPALQIPLASASSPSRVWIAGAVIGPLALLAIAGLLASIRLQGSGSRDVLSVRPWRSFRLVCIST</sequence>
<proteinExistence type="predicted"/>
<keyword evidence="4" id="KW-1185">Reference proteome</keyword>
<feature type="region of interest" description="Disordered" evidence="1">
    <location>
        <begin position="54"/>
        <end position="79"/>
    </location>
</feature>
<organism evidence="3 4">
    <name type="scientific">Ophiobolus disseminans</name>
    <dbReference type="NCBI Taxonomy" id="1469910"/>
    <lineage>
        <taxon>Eukaryota</taxon>
        <taxon>Fungi</taxon>
        <taxon>Dikarya</taxon>
        <taxon>Ascomycota</taxon>
        <taxon>Pezizomycotina</taxon>
        <taxon>Dothideomycetes</taxon>
        <taxon>Pleosporomycetidae</taxon>
        <taxon>Pleosporales</taxon>
        <taxon>Pleosporineae</taxon>
        <taxon>Phaeosphaeriaceae</taxon>
        <taxon>Ophiobolus</taxon>
    </lineage>
</organism>
<dbReference type="EMBL" id="MU006238">
    <property type="protein sequence ID" value="KAF2821104.1"/>
    <property type="molecule type" value="Genomic_DNA"/>
</dbReference>